<dbReference type="EMBL" id="FR695868">
    <property type="protein sequence ID" value="CBX27976.1"/>
    <property type="molecule type" value="Genomic_DNA"/>
</dbReference>
<dbReference type="Pfam" id="PF02452">
    <property type="entry name" value="PemK_toxin"/>
    <property type="match status" value="1"/>
</dbReference>
<dbReference type="InterPro" id="IPR003477">
    <property type="entry name" value="PemK-like"/>
</dbReference>
<accession>E1YBN2</accession>
<dbReference type="AlphaFoldDB" id="E1YBN2"/>
<dbReference type="SUPFAM" id="SSF50118">
    <property type="entry name" value="Cell growth inhibitor/plasmid maintenance toxic component"/>
    <property type="match status" value="1"/>
</dbReference>
<evidence type="ECO:0000313" key="1">
    <source>
        <dbReference type="EMBL" id="CBX27976.1"/>
    </source>
</evidence>
<name>E1YBN2_9BACT</name>
<dbReference type="Gene3D" id="2.30.30.110">
    <property type="match status" value="1"/>
</dbReference>
<dbReference type="GO" id="GO:0003677">
    <property type="term" value="F:DNA binding"/>
    <property type="evidence" value="ECO:0007669"/>
    <property type="project" value="InterPro"/>
</dbReference>
<sequence length="114" mass="12979">MTKYKVVLVPFPFDDLSGSKVRPAVCLTEPIGQYRHVVIAFITSRIPDELLDTDILIASELNDFKYTGLRVSSALRLHRVLTVTATMIQRELGYLSEIKQNIVQNKLKQLFSLE</sequence>
<protein>
    <recommendedName>
        <fullName evidence="2">PemK-like protein</fullName>
    </recommendedName>
</protein>
<reference evidence="1" key="1">
    <citation type="journal article" date="2011" name="Environ. Microbiol.">
        <title>Genomic insights into the metabolic potential of the polycyclic aromatic hydrocarbon degrading sulfate-reducing Deltaproteobacterium N47.</title>
        <authorList>
            <person name="Bergmann F."/>
            <person name="Selesi D."/>
            <person name="Weinmaier T."/>
            <person name="Tischler P."/>
            <person name="Rattei T."/>
            <person name="Meckenstock R.U."/>
        </authorList>
    </citation>
    <scope>NUCLEOTIDE SEQUENCE</scope>
</reference>
<proteinExistence type="predicted"/>
<organism evidence="1">
    <name type="scientific">uncultured Desulfobacterium sp</name>
    <dbReference type="NCBI Taxonomy" id="201089"/>
    <lineage>
        <taxon>Bacteria</taxon>
        <taxon>Pseudomonadati</taxon>
        <taxon>Thermodesulfobacteriota</taxon>
        <taxon>Desulfobacteria</taxon>
        <taxon>Desulfobacterales</taxon>
        <taxon>Desulfobacteriaceae</taxon>
        <taxon>Desulfobacterium</taxon>
        <taxon>environmental samples</taxon>
    </lineage>
</organism>
<evidence type="ECO:0008006" key="2">
    <source>
        <dbReference type="Google" id="ProtNLM"/>
    </source>
</evidence>
<gene>
    <name evidence="1" type="ORF">N47_G33000</name>
</gene>
<dbReference type="InterPro" id="IPR011067">
    <property type="entry name" value="Plasmid_toxin/cell-grow_inhib"/>
</dbReference>